<feature type="signal peptide" evidence="1">
    <location>
        <begin position="1"/>
        <end position="22"/>
    </location>
</feature>
<feature type="chain" id="PRO_5008744665" evidence="1">
    <location>
        <begin position="23"/>
        <end position="51"/>
    </location>
</feature>
<proteinExistence type="predicted"/>
<sequence length="51" mass="5260">MSGRKPFRFAAVMALMAFAVLAAGFLGTDSAGPQSDFEWSAPVSAVSVLVP</sequence>
<dbReference type="EMBL" id="FMHU01000001">
    <property type="protein sequence ID" value="SCL14023.1"/>
    <property type="molecule type" value="Genomic_DNA"/>
</dbReference>
<evidence type="ECO:0000313" key="3">
    <source>
        <dbReference type="Proteomes" id="UP000198906"/>
    </source>
</evidence>
<evidence type="ECO:0000256" key="1">
    <source>
        <dbReference type="SAM" id="SignalP"/>
    </source>
</evidence>
<reference evidence="3" key="1">
    <citation type="submission" date="2016-06" db="EMBL/GenBank/DDBJ databases">
        <authorList>
            <person name="Varghese N."/>
        </authorList>
    </citation>
    <scope>NUCLEOTIDE SEQUENCE [LARGE SCALE GENOMIC DNA]</scope>
    <source>
        <strain evidence="3">DSM 46123</strain>
    </source>
</reference>
<dbReference type="AlphaFoldDB" id="A0A1C6RAH0"/>
<protein>
    <submittedName>
        <fullName evidence="2">Uncharacterized protein</fullName>
    </submittedName>
</protein>
<name>A0A1C6RAH0_9ACTN</name>
<dbReference type="Proteomes" id="UP000198906">
    <property type="component" value="Unassembled WGS sequence"/>
</dbReference>
<accession>A0A1C6RAH0</accession>
<organism evidence="2 3">
    <name type="scientific">Micromonospora inyonensis</name>
    <dbReference type="NCBI Taxonomy" id="47866"/>
    <lineage>
        <taxon>Bacteria</taxon>
        <taxon>Bacillati</taxon>
        <taxon>Actinomycetota</taxon>
        <taxon>Actinomycetes</taxon>
        <taxon>Micromonosporales</taxon>
        <taxon>Micromonosporaceae</taxon>
        <taxon>Micromonospora</taxon>
    </lineage>
</organism>
<keyword evidence="3" id="KW-1185">Reference proteome</keyword>
<gene>
    <name evidence="2" type="ORF">GA0074694_0583</name>
</gene>
<keyword evidence="1" id="KW-0732">Signal</keyword>
<evidence type="ECO:0000313" key="2">
    <source>
        <dbReference type="EMBL" id="SCL14023.1"/>
    </source>
</evidence>
<dbReference type="RefSeq" id="WP_176737755.1">
    <property type="nucleotide sequence ID" value="NZ_FMHU01000001.1"/>
</dbReference>